<dbReference type="InterPro" id="IPR051045">
    <property type="entry name" value="TonB-dependent_transducer"/>
</dbReference>
<feature type="domain" description="TonB C-terminal" evidence="11">
    <location>
        <begin position="107"/>
        <end position="201"/>
    </location>
</feature>
<protein>
    <submittedName>
        <fullName evidence="12">Energy transducer TonB</fullName>
    </submittedName>
</protein>
<evidence type="ECO:0000256" key="9">
    <source>
        <dbReference type="ARBA" id="ARBA00023136"/>
    </source>
</evidence>
<dbReference type="AlphaFoldDB" id="A0A975AKA0"/>
<evidence type="ECO:0000256" key="2">
    <source>
        <dbReference type="ARBA" id="ARBA00006555"/>
    </source>
</evidence>
<gene>
    <name evidence="12" type="ORF">JYB88_17465</name>
</gene>
<feature type="region of interest" description="Disordered" evidence="10">
    <location>
        <begin position="62"/>
        <end position="84"/>
    </location>
</feature>
<keyword evidence="5" id="KW-0997">Cell inner membrane</keyword>
<organism evidence="12 13">
    <name type="scientific">Shewanella cyperi</name>
    <dbReference type="NCBI Taxonomy" id="2814292"/>
    <lineage>
        <taxon>Bacteria</taxon>
        <taxon>Pseudomonadati</taxon>
        <taxon>Pseudomonadota</taxon>
        <taxon>Gammaproteobacteria</taxon>
        <taxon>Alteromonadales</taxon>
        <taxon>Shewanellaceae</taxon>
        <taxon>Shewanella</taxon>
    </lineage>
</organism>
<dbReference type="Proteomes" id="UP000663281">
    <property type="component" value="Chromosome"/>
</dbReference>
<evidence type="ECO:0000313" key="12">
    <source>
        <dbReference type="EMBL" id="QSX29940.1"/>
    </source>
</evidence>
<name>A0A975AKA0_9GAMM</name>
<dbReference type="InterPro" id="IPR006260">
    <property type="entry name" value="TonB/TolA_C"/>
</dbReference>
<sequence>MNNMLVQKTSITAMGALITLALFACMARLIYQPPMAPPTTVTTPTIEITQTIVELTPIKTQRLQPPPERITPPRITTNVTGTPNMVDVPQITELPTTPVIDDAPGGTSDYEVMPVVQIEPQYPIDAAQNGIEGYVIVRFDVQANGAVTNVQVADANPRRIFDKSALAAVKKWKYKPRLEAGKAVAAPNQQVRLDFTLDRKN</sequence>
<keyword evidence="6" id="KW-0812">Transmembrane</keyword>
<evidence type="ECO:0000313" key="13">
    <source>
        <dbReference type="Proteomes" id="UP000663281"/>
    </source>
</evidence>
<comment type="similarity">
    <text evidence="2">Belongs to the TonB family.</text>
</comment>
<dbReference type="Gene3D" id="3.30.1150.10">
    <property type="match status" value="1"/>
</dbReference>
<dbReference type="GO" id="GO:0005886">
    <property type="term" value="C:plasma membrane"/>
    <property type="evidence" value="ECO:0007669"/>
    <property type="project" value="UniProtKB-SubCell"/>
</dbReference>
<keyword evidence="9" id="KW-0472">Membrane</keyword>
<dbReference type="GO" id="GO:0055085">
    <property type="term" value="P:transmembrane transport"/>
    <property type="evidence" value="ECO:0007669"/>
    <property type="project" value="InterPro"/>
</dbReference>
<dbReference type="Pfam" id="PF03544">
    <property type="entry name" value="TonB_C"/>
    <property type="match status" value="1"/>
</dbReference>
<comment type="subcellular location">
    <subcellularLocation>
        <location evidence="1">Cell inner membrane</location>
        <topology evidence="1">Single-pass membrane protein</topology>
        <orientation evidence="1">Periplasmic side</orientation>
    </subcellularLocation>
</comment>
<keyword evidence="13" id="KW-1185">Reference proteome</keyword>
<dbReference type="RefSeq" id="WP_207324953.1">
    <property type="nucleotide sequence ID" value="NZ_CP071504.1"/>
</dbReference>
<evidence type="ECO:0000256" key="6">
    <source>
        <dbReference type="ARBA" id="ARBA00022692"/>
    </source>
</evidence>
<evidence type="ECO:0000256" key="3">
    <source>
        <dbReference type="ARBA" id="ARBA00022448"/>
    </source>
</evidence>
<keyword evidence="3" id="KW-0813">Transport</keyword>
<dbReference type="PROSITE" id="PS52015">
    <property type="entry name" value="TONB_CTD"/>
    <property type="match status" value="1"/>
</dbReference>
<keyword evidence="8" id="KW-1133">Transmembrane helix</keyword>
<dbReference type="NCBIfam" id="TIGR01352">
    <property type="entry name" value="tonB_Cterm"/>
    <property type="match status" value="1"/>
</dbReference>
<dbReference type="InterPro" id="IPR037682">
    <property type="entry name" value="TonB_C"/>
</dbReference>
<evidence type="ECO:0000256" key="10">
    <source>
        <dbReference type="SAM" id="MobiDB-lite"/>
    </source>
</evidence>
<evidence type="ECO:0000256" key="8">
    <source>
        <dbReference type="ARBA" id="ARBA00022989"/>
    </source>
</evidence>
<dbReference type="KEGG" id="scyp:JYB88_17465"/>
<proteinExistence type="inferred from homology"/>
<evidence type="ECO:0000256" key="5">
    <source>
        <dbReference type="ARBA" id="ARBA00022519"/>
    </source>
</evidence>
<evidence type="ECO:0000256" key="1">
    <source>
        <dbReference type="ARBA" id="ARBA00004383"/>
    </source>
</evidence>
<dbReference type="PANTHER" id="PTHR33446:SF14">
    <property type="entry name" value="PROTEIN TONB"/>
    <property type="match status" value="1"/>
</dbReference>
<keyword evidence="4" id="KW-1003">Cell membrane</keyword>
<evidence type="ECO:0000256" key="7">
    <source>
        <dbReference type="ARBA" id="ARBA00022927"/>
    </source>
</evidence>
<accession>A0A975AKA0</accession>
<reference evidence="12 13" key="1">
    <citation type="submission" date="2021-03" db="EMBL/GenBank/DDBJ databases">
        <title>Novel species identification of genus Shewanella.</title>
        <authorList>
            <person name="Liu G."/>
            <person name="Zhang Q."/>
        </authorList>
    </citation>
    <scope>NUCLEOTIDE SEQUENCE [LARGE SCALE GENOMIC DNA]</scope>
    <source>
        <strain evidence="12 13">FJAT-53726</strain>
    </source>
</reference>
<evidence type="ECO:0000259" key="11">
    <source>
        <dbReference type="PROSITE" id="PS52015"/>
    </source>
</evidence>
<dbReference type="FunFam" id="3.30.1150.10:FF:000006">
    <property type="entry name" value="Protein TonB"/>
    <property type="match status" value="1"/>
</dbReference>
<dbReference type="PANTHER" id="PTHR33446">
    <property type="entry name" value="PROTEIN TONB-RELATED"/>
    <property type="match status" value="1"/>
</dbReference>
<keyword evidence="7" id="KW-0653">Protein transport</keyword>
<evidence type="ECO:0000256" key="4">
    <source>
        <dbReference type="ARBA" id="ARBA00022475"/>
    </source>
</evidence>
<dbReference type="GO" id="GO:0015031">
    <property type="term" value="P:protein transport"/>
    <property type="evidence" value="ECO:0007669"/>
    <property type="project" value="UniProtKB-KW"/>
</dbReference>
<dbReference type="SUPFAM" id="SSF74653">
    <property type="entry name" value="TolA/TonB C-terminal domain"/>
    <property type="match status" value="1"/>
</dbReference>
<dbReference type="EMBL" id="CP071504">
    <property type="protein sequence ID" value="QSX29940.1"/>
    <property type="molecule type" value="Genomic_DNA"/>
</dbReference>